<evidence type="ECO:0000256" key="1">
    <source>
        <dbReference type="SAM" id="MobiDB-lite"/>
    </source>
</evidence>
<sequence>MLFHALSRQRDDERTAAAALELLGNATRPEPGDEPNDPAREATARATAILLALIRGVGLGVHRLTCVMDAGPEQLSIQADFEKSAHQVLSYGPPLGIFTTILAAAYALGESAAVTIRTEGDGSETVRGWLLNGGRLEPLSAMEVRSAYSAHTPGSPTTRYEPGFSLPTHPPPR</sequence>
<gene>
    <name evidence="2" type="ORF">F8566_23280</name>
</gene>
<comment type="caution">
    <text evidence="2">The sequence shown here is derived from an EMBL/GenBank/DDBJ whole genome shotgun (WGS) entry which is preliminary data.</text>
</comment>
<dbReference type="Proteomes" id="UP000468735">
    <property type="component" value="Unassembled WGS sequence"/>
</dbReference>
<dbReference type="OrthoDB" id="3428054at2"/>
<feature type="region of interest" description="Disordered" evidence="1">
    <location>
        <begin position="147"/>
        <end position="173"/>
    </location>
</feature>
<evidence type="ECO:0000313" key="2">
    <source>
        <dbReference type="EMBL" id="KAB2346398.1"/>
    </source>
</evidence>
<accession>A0A6H9YJK9</accession>
<dbReference type="EMBL" id="WBMT01000011">
    <property type="protein sequence ID" value="KAB2346398.1"/>
    <property type="molecule type" value="Genomic_DNA"/>
</dbReference>
<proteinExistence type="predicted"/>
<keyword evidence="3" id="KW-1185">Reference proteome</keyword>
<organism evidence="2 3">
    <name type="scientific">Actinomadura rudentiformis</name>
    <dbReference type="NCBI Taxonomy" id="359158"/>
    <lineage>
        <taxon>Bacteria</taxon>
        <taxon>Bacillati</taxon>
        <taxon>Actinomycetota</taxon>
        <taxon>Actinomycetes</taxon>
        <taxon>Streptosporangiales</taxon>
        <taxon>Thermomonosporaceae</taxon>
        <taxon>Actinomadura</taxon>
    </lineage>
</organism>
<name>A0A6H9YJK9_9ACTN</name>
<protein>
    <submittedName>
        <fullName evidence="2">Uncharacterized protein</fullName>
    </submittedName>
</protein>
<dbReference type="RefSeq" id="WP_151563290.1">
    <property type="nucleotide sequence ID" value="NZ_WBMT01000011.1"/>
</dbReference>
<dbReference type="AlphaFoldDB" id="A0A6H9YJK9"/>
<reference evidence="2 3" key="1">
    <citation type="submission" date="2019-09" db="EMBL/GenBank/DDBJ databases">
        <title>Actinomadura physcomitrii sp. nov., a novel actinomycete isolated from moss [Physcomitrium sphaericum (Ludw) Fuernr].</title>
        <authorList>
            <person name="Zhuang X."/>
            <person name="Liu C."/>
        </authorList>
    </citation>
    <scope>NUCLEOTIDE SEQUENCE [LARGE SCALE GENOMIC DNA]</scope>
    <source>
        <strain evidence="2 3">HMC1</strain>
    </source>
</reference>
<evidence type="ECO:0000313" key="3">
    <source>
        <dbReference type="Proteomes" id="UP000468735"/>
    </source>
</evidence>